<organism evidence="2 3">
    <name type="scientific">Breznakia pachnodae</name>
    <dbReference type="NCBI Taxonomy" id="265178"/>
    <lineage>
        <taxon>Bacteria</taxon>
        <taxon>Bacillati</taxon>
        <taxon>Bacillota</taxon>
        <taxon>Erysipelotrichia</taxon>
        <taxon>Erysipelotrichales</taxon>
        <taxon>Erysipelotrichaceae</taxon>
        <taxon>Breznakia</taxon>
    </lineage>
</organism>
<feature type="transmembrane region" description="Helical" evidence="1">
    <location>
        <begin position="44"/>
        <end position="63"/>
    </location>
</feature>
<keyword evidence="3" id="KW-1185">Reference proteome</keyword>
<evidence type="ECO:0000313" key="2">
    <source>
        <dbReference type="EMBL" id="MDQ0359509.1"/>
    </source>
</evidence>
<keyword evidence="1" id="KW-0812">Transmembrane</keyword>
<comment type="caution">
    <text evidence="2">The sequence shown here is derived from an EMBL/GenBank/DDBJ whole genome shotgun (WGS) entry which is preliminary data.</text>
</comment>
<dbReference type="Proteomes" id="UP001230220">
    <property type="component" value="Unassembled WGS sequence"/>
</dbReference>
<evidence type="ECO:0000313" key="3">
    <source>
        <dbReference type="Proteomes" id="UP001230220"/>
    </source>
</evidence>
<sequence>MSEKELQTVIDEKVEQLENVVEVSTQKLDQVVKKVQDDKNFDKYVRAGMVVTGATLIAGYFPLRKKHRKLATATLLLGAGVLAAEVVRTVLEDDNK</sequence>
<feature type="transmembrane region" description="Helical" evidence="1">
    <location>
        <begin position="70"/>
        <end position="91"/>
    </location>
</feature>
<gene>
    <name evidence="2" type="ORF">J2S15_000240</name>
</gene>
<keyword evidence="1" id="KW-1133">Transmembrane helix</keyword>
<dbReference type="RefSeq" id="WP_307404679.1">
    <property type="nucleotide sequence ID" value="NZ_JAUSUR010000001.1"/>
</dbReference>
<evidence type="ECO:0008006" key="4">
    <source>
        <dbReference type="Google" id="ProtNLM"/>
    </source>
</evidence>
<accession>A0ABU0DYC8</accession>
<keyword evidence="1" id="KW-0472">Membrane</keyword>
<protein>
    <recommendedName>
        <fullName evidence="4">DUF3618 domain-containing protein</fullName>
    </recommendedName>
</protein>
<proteinExistence type="predicted"/>
<evidence type="ECO:0000256" key="1">
    <source>
        <dbReference type="SAM" id="Phobius"/>
    </source>
</evidence>
<dbReference type="EMBL" id="JAUSUR010000001">
    <property type="protein sequence ID" value="MDQ0359509.1"/>
    <property type="molecule type" value="Genomic_DNA"/>
</dbReference>
<reference evidence="2 3" key="1">
    <citation type="submission" date="2023-07" db="EMBL/GenBank/DDBJ databases">
        <title>Genomic Encyclopedia of Type Strains, Phase IV (KMG-IV): sequencing the most valuable type-strain genomes for metagenomic binning, comparative biology and taxonomic classification.</title>
        <authorList>
            <person name="Goeker M."/>
        </authorList>
    </citation>
    <scope>NUCLEOTIDE SEQUENCE [LARGE SCALE GENOMIC DNA]</scope>
    <source>
        <strain evidence="2 3">DSM 16784</strain>
    </source>
</reference>
<name>A0ABU0DYC8_9FIRM</name>